<name>A0A812R3R3_9DINO</name>
<feature type="compositionally biased region" description="Low complexity" evidence="1">
    <location>
        <begin position="105"/>
        <end position="124"/>
    </location>
</feature>
<feature type="region of interest" description="Disordered" evidence="1">
    <location>
        <begin position="213"/>
        <end position="269"/>
    </location>
</feature>
<proteinExistence type="predicted"/>
<accession>A0A812R3R3</accession>
<dbReference type="OrthoDB" id="440959at2759"/>
<evidence type="ECO:0000313" key="3">
    <source>
        <dbReference type="Proteomes" id="UP000601435"/>
    </source>
</evidence>
<keyword evidence="3" id="KW-1185">Reference proteome</keyword>
<evidence type="ECO:0000313" key="2">
    <source>
        <dbReference type="EMBL" id="CAE7419561.1"/>
    </source>
</evidence>
<reference evidence="2" key="1">
    <citation type="submission" date="2021-02" db="EMBL/GenBank/DDBJ databases">
        <authorList>
            <person name="Dougan E. K."/>
            <person name="Rhodes N."/>
            <person name="Thang M."/>
            <person name="Chan C."/>
        </authorList>
    </citation>
    <scope>NUCLEOTIDE SEQUENCE</scope>
</reference>
<organism evidence="2 3">
    <name type="scientific">Symbiodinium necroappetens</name>
    <dbReference type="NCBI Taxonomy" id="1628268"/>
    <lineage>
        <taxon>Eukaryota</taxon>
        <taxon>Sar</taxon>
        <taxon>Alveolata</taxon>
        <taxon>Dinophyceae</taxon>
        <taxon>Suessiales</taxon>
        <taxon>Symbiodiniaceae</taxon>
        <taxon>Symbiodinium</taxon>
    </lineage>
</organism>
<dbReference type="EMBL" id="CAJNJA010018292">
    <property type="protein sequence ID" value="CAE7419561.1"/>
    <property type="molecule type" value="Genomic_DNA"/>
</dbReference>
<feature type="compositionally biased region" description="Low complexity" evidence="1">
    <location>
        <begin position="370"/>
        <end position="383"/>
    </location>
</feature>
<comment type="caution">
    <text evidence="2">The sequence shown here is derived from an EMBL/GenBank/DDBJ whole genome shotgun (WGS) entry which is preliminary data.</text>
</comment>
<feature type="region of interest" description="Disordered" evidence="1">
    <location>
        <begin position="1"/>
        <end position="26"/>
    </location>
</feature>
<dbReference type="AlphaFoldDB" id="A0A812R3R3"/>
<feature type="non-terminal residue" evidence="2">
    <location>
        <position position="808"/>
    </location>
</feature>
<gene>
    <name evidence="2" type="ORF">SNEC2469_LOCUS11520</name>
</gene>
<feature type="region of interest" description="Disordered" evidence="1">
    <location>
        <begin position="104"/>
        <end position="128"/>
    </location>
</feature>
<evidence type="ECO:0000256" key="1">
    <source>
        <dbReference type="SAM" id="MobiDB-lite"/>
    </source>
</evidence>
<protein>
    <submittedName>
        <fullName evidence="2">Uncharacterized protein</fullName>
    </submittedName>
</protein>
<feature type="compositionally biased region" description="Low complexity" evidence="1">
    <location>
        <begin position="253"/>
        <end position="265"/>
    </location>
</feature>
<feature type="region of interest" description="Disordered" evidence="1">
    <location>
        <begin position="328"/>
        <end position="455"/>
    </location>
</feature>
<dbReference type="Proteomes" id="UP000601435">
    <property type="component" value="Unassembled WGS sequence"/>
</dbReference>
<sequence length="808" mass="85470">MASNRQYAPMQRKAPPQMPPQRAEAPVPERGLGLAVAHLRVVLEEGRRGGWPAWSALAAELTMEDRTALAELVAALTIVPPGVAPSQEAVAAHMGRLFPAVAAQAGGPTTSTPAPTSSTPGTPTMTRSASTPVFPGASPATWAGQVNWNPPASLSTSPAEGVSASVFLDAPAPDRTGAAFLATGAPDTAWARQPSGLTAETIRRNLARMEAESAAASGAQTPGVVIEIDADGRRRRVPPRGAAERPSRPTSPPRSRTTQQQPYTPMSVSAATQATDEVLNDAAIRLAMSNRNNAGSDVDMMDTSDQQAPVATGRRSIFPPIVADNAEHRGRAHRRHGERPAAAGDPAPPVPIPDMAPLEARPVPWTPAQPTTSPLSSVPSTPGTFPPVPPLTPLTQSRAPSPPPPERTTPRRRSKDARGSSQTPRGASPSPGPTRRSGTVGLRSKLSNAEIGEIQRNLPEDYRRYKDRMHARGAAAEDAAPQSVRHLAKPTIEDVISTEEAADAGDAASVPKVPPLDAPTFCAYWFSRRLPEGFLGARIPWETQGHRRRVAGWCAHPCTCPGCPYVAECRELTSAGRGRCLRPIIIGNGADHFDHNCVGRRRRIVGGALAAGPWARQSSRVGRRTAQKKGQSAALPVEPRRRRRTINSMALVPTTTPGHGTVSEFLKLVAEAGGTAHLATFARLGVVNTPAVRESFPVLLDHGVPEAVLVAILAPVPPATPTALVSQTRTDVPERRSTARASMTAALEAMEPSRRADTLAAIDSNLLAQSTRRAMESRVKMLTALADRGNFPLFPLDAQKLQLIAGAL</sequence>